<keyword evidence="6" id="KW-0479">Metal-binding</keyword>
<evidence type="ECO:0000256" key="12">
    <source>
        <dbReference type="SAM" id="MobiDB-lite"/>
    </source>
</evidence>
<dbReference type="Pfam" id="PF13639">
    <property type="entry name" value="zf-RING_2"/>
    <property type="match status" value="1"/>
</dbReference>
<evidence type="ECO:0000259" key="13">
    <source>
        <dbReference type="PROSITE" id="PS50089"/>
    </source>
</evidence>
<dbReference type="Proteomes" id="UP000324800">
    <property type="component" value="Unassembled WGS sequence"/>
</dbReference>
<reference evidence="14 15" key="1">
    <citation type="submission" date="2019-03" db="EMBL/GenBank/DDBJ databases">
        <title>Single cell metagenomics reveals metabolic interactions within the superorganism composed of flagellate Streblomastix strix and complex community of Bacteroidetes bacteria on its surface.</title>
        <authorList>
            <person name="Treitli S.C."/>
            <person name="Kolisko M."/>
            <person name="Husnik F."/>
            <person name="Keeling P."/>
            <person name="Hampl V."/>
        </authorList>
    </citation>
    <scope>NUCLEOTIDE SEQUENCE [LARGE SCALE GENOMIC DNA]</scope>
    <source>
        <strain evidence="14">ST1C</strain>
    </source>
</reference>
<dbReference type="InterPro" id="IPR001841">
    <property type="entry name" value="Znf_RING"/>
</dbReference>
<dbReference type="GO" id="GO:0008270">
    <property type="term" value="F:zinc ion binding"/>
    <property type="evidence" value="ECO:0007669"/>
    <property type="project" value="UniProtKB-KW"/>
</dbReference>
<dbReference type="AlphaFoldDB" id="A0A5J4UCR3"/>
<dbReference type="GO" id="GO:0006511">
    <property type="term" value="P:ubiquitin-dependent protein catabolic process"/>
    <property type="evidence" value="ECO:0007669"/>
    <property type="project" value="InterPro"/>
</dbReference>
<comment type="pathway">
    <text evidence="3">Protein modification; protein ubiquitination.</text>
</comment>
<organism evidence="14 15">
    <name type="scientific">Streblomastix strix</name>
    <dbReference type="NCBI Taxonomy" id="222440"/>
    <lineage>
        <taxon>Eukaryota</taxon>
        <taxon>Metamonada</taxon>
        <taxon>Preaxostyla</taxon>
        <taxon>Oxymonadida</taxon>
        <taxon>Streblomastigidae</taxon>
        <taxon>Streblomastix</taxon>
    </lineage>
</organism>
<keyword evidence="8" id="KW-0833">Ubl conjugation pathway</keyword>
<feature type="region of interest" description="Disordered" evidence="12">
    <location>
        <begin position="1"/>
        <end position="22"/>
    </location>
</feature>
<dbReference type="EMBL" id="SNRW01017799">
    <property type="protein sequence ID" value="KAA6367963.1"/>
    <property type="molecule type" value="Genomic_DNA"/>
</dbReference>
<evidence type="ECO:0000256" key="6">
    <source>
        <dbReference type="ARBA" id="ARBA00022723"/>
    </source>
</evidence>
<comment type="catalytic activity">
    <reaction evidence="1">
        <text>S-ubiquitinyl-[E2 ubiquitin-conjugating enzyme]-L-cysteine + [acceptor protein]-L-lysine = [E2 ubiquitin-conjugating enzyme]-L-cysteine + N(6)-ubiquitinyl-[acceptor protein]-L-lysine.</text>
        <dbReference type="EC" id="2.3.2.27"/>
    </reaction>
</comment>
<proteinExistence type="predicted"/>
<accession>A0A5J4UCR3</accession>
<evidence type="ECO:0000256" key="7">
    <source>
        <dbReference type="ARBA" id="ARBA00022771"/>
    </source>
</evidence>
<dbReference type="PROSITE" id="PS00518">
    <property type="entry name" value="ZF_RING_1"/>
    <property type="match status" value="1"/>
</dbReference>
<dbReference type="Gene3D" id="3.30.40.10">
    <property type="entry name" value="Zinc/RING finger domain, C3HC4 (zinc finger)"/>
    <property type="match status" value="1"/>
</dbReference>
<evidence type="ECO:0000256" key="4">
    <source>
        <dbReference type="ARBA" id="ARBA00012483"/>
    </source>
</evidence>
<dbReference type="PROSITE" id="PS50089">
    <property type="entry name" value="ZF_RING_2"/>
    <property type="match status" value="1"/>
</dbReference>
<dbReference type="InterPro" id="IPR013083">
    <property type="entry name" value="Znf_RING/FYVE/PHD"/>
</dbReference>
<protein>
    <recommendedName>
        <fullName evidence="4">RING-type E3 ubiquitin transferase</fullName>
        <ecNumber evidence="4">2.3.2.27</ecNumber>
    </recommendedName>
</protein>
<keyword evidence="5" id="KW-0808">Transferase</keyword>
<feature type="domain" description="RING-type" evidence="13">
    <location>
        <begin position="30"/>
        <end position="68"/>
    </location>
</feature>
<evidence type="ECO:0000256" key="3">
    <source>
        <dbReference type="ARBA" id="ARBA00004906"/>
    </source>
</evidence>
<evidence type="ECO:0000313" key="15">
    <source>
        <dbReference type="Proteomes" id="UP000324800"/>
    </source>
</evidence>
<keyword evidence="10" id="KW-0472">Membrane</keyword>
<comment type="subcellular location">
    <subcellularLocation>
        <location evidence="2">Endomembrane system</location>
    </subcellularLocation>
</comment>
<evidence type="ECO:0000256" key="2">
    <source>
        <dbReference type="ARBA" id="ARBA00004308"/>
    </source>
</evidence>
<evidence type="ECO:0000256" key="10">
    <source>
        <dbReference type="ARBA" id="ARBA00023136"/>
    </source>
</evidence>
<dbReference type="GO" id="GO:0061630">
    <property type="term" value="F:ubiquitin protein ligase activity"/>
    <property type="evidence" value="ECO:0007669"/>
    <property type="project" value="UniProtKB-EC"/>
</dbReference>
<sequence>MEGKLDNNDNPGEDSQRQPDSEDQKSAFSCCICLDLPTDPVLTACGHLFCWPCLHEWLQTRSACPFCNASCNRDTVTPIYGRGKEHIDPRTRDIPDRPTAHRPQTLPEQPHVHQRFHTSFNLSPFGGMISIQGGAFPQFRVGAPPLFPPFPFFPGMTTTS</sequence>
<evidence type="ECO:0000256" key="1">
    <source>
        <dbReference type="ARBA" id="ARBA00000900"/>
    </source>
</evidence>
<dbReference type="EC" id="2.3.2.27" evidence="4"/>
<dbReference type="OrthoDB" id="6270329at2759"/>
<feature type="non-terminal residue" evidence="14">
    <location>
        <position position="160"/>
    </location>
</feature>
<dbReference type="SUPFAM" id="SSF57850">
    <property type="entry name" value="RING/U-box"/>
    <property type="match status" value="1"/>
</dbReference>
<evidence type="ECO:0000256" key="11">
    <source>
        <dbReference type="PROSITE-ProRule" id="PRU00175"/>
    </source>
</evidence>
<keyword evidence="9" id="KW-0862">Zinc</keyword>
<evidence type="ECO:0000256" key="9">
    <source>
        <dbReference type="ARBA" id="ARBA00022833"/>
    </source>
</evidence>
<dbReference type="InterPro" id="IPR045103">
    <property type="entry name" value="RNF5/RNF185-like"/>
</dbReference>
<comment type="caution">
    <text evidence="14">The sequence shown here is derived from an EMBL/GenBank/DDBJ whole genome shotgun (WGS) entry which is preliminary data.</text>
</comment>
<name>A0A5J4UCR3_9EUKA</name>
<evidence type="ECO:0000256" key="5">
    <source>
        <dbReference type="ARBA" id="ARBA00022679"/>
    </source>
</evidence>
<dbReference type="GO" id="GO:0005783">
    <property type="term" value="C:endoplasmic reticulum"/>
    <property type="evidence" value="ECO:0007669"/>
    <property type="project" value="InterPro"/>
</dbReference>
<evidence type="ECO:0000256" key="8">
    <source>
        <dbReference type="ARBA" id="ARBA00022786"/>
    </source>
</evidence>
<dbReference type="SMART" id="SM00184">
    <property type="entry name" value="RING"/>
    <property type="match status" value="1"/>
</dbReference>
<evidence type="ECO:0000313" key="14">
    <source>
        <dbReference type="EMBL" id="KAA6367963.1"/>
    </source>
</evidence>
<dbReference type="UniPathway" id="UPA00143"/>
<keyword evidence="7 11" id="KW-0863">Zinc-finger</keyword>
<dbReference type="GO" id="GO:0016567">
    <property type="term" value="P:protein ubiquitination"/>
    <property type="evidence" value="ECO:0007669"/>
    <property type="project" value="UniProtKB-UniPathway"/>
</dbReference>
<dbReference type="InterPro" id="IPR017907">
    <property type="entry name" value="Znf_RING_CS"/>
</dbReference>
<gene>
    <name evidence="14" type="ORF">EZS28_036510</name>
</gene>
<dbReference type="PANTHER" id="PTHR12313">
    <property type="entry name" value="E3 UBIQUITIN-PROTEIN LIGASE RNF5-RELATED"/>
    <property type="match status" value="1"/>
</dbReference>